<reference evidence="1" key="1">
    <citation type="journal article" date="2015" name="Nature">
        <title>Complex archaea that bridge the gap between prokaryotes and eukaryotes.</title>
        <authorList>
            <person name="Spang A."/>
            <person name="Saw J.H."/>
            <person name="Jorgensen S.L."/>
            <person name="Zaremba-Niedzwiedzka K."/>
            <person name="Martijn J."/>
            <person name="Lind A.E."/>
            <person name="van Eijk R."/>
            <person name="Schleper C."/>
            <person name="Guy L."/>
            <person name="Ettema T.J."/>
        </authorList>
    </citation>
    <scope>NUCLEOTIDE SEQUENCE</scope>
</reference>
<comment type="caution">
    <text evidence="1">The sequence shown here is derived from an EMBL/GenBank/DDBJ whole genome shotgun (WGS) entry which is preliminary data.</text>
</comment>
<gene>
    <name evidence="1" type="ORF">LCGC14_1579250</name>
</gene>
<organism evidence="1">
    <name type="scientific">marine sediment metagenome</name>
    <dbReference type="NCBI Taxonomy" id="412755"/>
    <lineage>
        <taxon>unclassified sequences</taxon>
        <taxon>metagenomes</taxon>
        <taxon>ecological metagenomes</taxon>
    </lineage>
</organism>
<protein>
    <submittedName>
        <fullName evidence="1">Uncharacterized protein</fullName>
    </submittedName>
</protein>
<dbReference type="AlphaFoldDB" id="A0A0F9IHI8"/>
<name>A0A0F9IHI8_9ZZZZ</name>
<dbReference type="EMBL" id="LAZR01012407">
    <property type="protein sequence ID" value="KKM26992.1"/>
    <property type="molecule type" value="Genomic_DNA"/>
</dbReference>
<sequence>KISRTFGLKALRNSSNLEFAKDVFGIGSPTKRYILSVRAISEEWKGKKNDFLITIRQQERETHKDLKALGIRIPIKNIKNISMFAREIISLLYISCDLNGLAINEILRDILIDINKDGYAMVQEVKQKMIFQ</sequence>
<accession>A0A0F9IHI8</accession>
<evidence type="ECO:0000313" key="1">
    <source>
        <dbReference type="EMBL" id="KKM26992.1"/>
    </source>
</evidence>
<feature type="non-terminal residue" evidence="1">
    <location>
        <position position="1"/>
    </location>
</feature>
<proteinExistence type="predicted"/>